<evidence type="ECO:0000313" key="6">
    <source>
        <dbReference type="EMBL" id="AWN37788.1"/>
    </source>
</evidence>
<dbReference type="InterPro" id="IPR036388">
    <property type="entry name" value="WH-like_DNA-bd_sf"/>
</dbReference>
<dbReference type="PANTHER" id="PTHR24567">
    <property type="entry name" value="CRP FAMILY TRANSCRIPTIONAL REGULATORY PROTEIN"/>
    <property type="match status" value="1"/>
</dbReference>
<protein>
    <submittedName>
        <fullName evidence="6">Crp/Fnr family transcriptional regulator</fullName>
    </submittedName>
</protein>
<dbReference type="Pfam" id="PF13545">
    <property type="entry name" value="HTH_Crp_2"/>
    <property type="match status" value="1"/>
</dbReference>
<dbReference type="SUPFAM" id="SSF46785">
    <property type="entry name" value="Winged helix' DNA-binding domain"/>
    <property type="match status" value="1"/>
</dbReference>
<dbReference type="InterPro" id="IPR012318">
    <property type="entry name" value="HTH_CRP"/>
</dbReference>
<evidence type="ECO:0000256" key="2">
    <source>
        <dbReference type="ARBA" id="ARBA00023125"/>
    </source>
</evidence>
<dbReference type="SUPFAM" id="SSF51206">
    <property type="entry name" value="cAMP-binding domain-like"/>
    <property type="match status" value="1"/>
</dbReference>
<gene>
    <name evidence="6" type="ORF">DK427_20340</name>
</gene>
<dbReference type="GO" id="GO:0003700">
    <property type="term" value="F:DNA-binding transcription factor activity"/>
    <property type="evidence" value="ECO:0007669"/>
    <property type="project" value="TreeGrafter"/>
</dbReference>
<name>A0A2U8VWH8_9HYPH</name>
<reference evidence="6 7" key="1">
    <citation type="submission" date="2018-05" db="EMBL/GenBank/DDBJ databases">
        <title>Complete Genome Sequence of Methylobacterium sp. 17Sr1-43.</title>
        <authorList>
            <person name="Srinivasan S."/>
        </authorList>
    </citation>
    <scope>NUCLEOTIDE SEQUENCE [LARGE SCALE GENOMIC DNA]</scope>
    <source>
        <strain evidence="6 7">17Sr1-43</strain>
    </source>
</reference>
<dbReference type="PROSITE" id="PS51063">
    <property type="entry name" value="HTH_CRP_2"/>
    <property type="match status" value="1"/>
</dbReference>
<accession>A0A2U8VWH8</accession>
<evidence type="ECO:0000313" key="7">
    <source>
        <dbReference type="Proteomes" id="UP000246058"/>
    </source>
</evidence>
<dbReference type="CDD" id="cd00038">
    <property type="entry name" value="CAP_ED"/>
    <property type="match status" value="1"/>
</dbReference>
<feature type="domain" description="Cyclic nucleotide-binding" evidence="4">
    <location>
        <begin position="15"/>
        <end position="101"/>
    </location>
</feature>
<sequence>MDQVPRRASLAHGALFTNLDEGTAEILLDAATLRQFAAGATLFHQGDAPSQLFQVSSGSVRLTRVNPEGEQTTLRFMGAGDLVGCVAVFRRFPFPATATATEPTAALCWSAVQILDLMRRHPAISANALDTVGDRAREMVDRLAEMTDKGTEARVASVLLRLVGQVGRNGPKGVEIASPATRKDVSEMTGVSYFTVSRILGGWQRQGLVRLGRARIVVLDPGRLAQIAA</sequence>
<dbReference type="InterPro" id="IPR050397">
    <property type="entry name" value="Env_Response_Regulators"/>
</dbReference>
<dbReference type="InterPro" id="IPR000595">
    <property type="entry name" value="cNMP-bd_dom"/>
</dbReference>
<dbReference type="RefSeq" id="WP_109952854.1">
    <property type="nucleotide sequence ID" value="NZ_CP029551.1"/>
</dbReference>
<dbReference type="Gene3D" id="2.60.120.10">
    <property type="entry name" value="Jelly Rolls"/>
    <property type="match status" value="1"/>
</dbReference>
<dbReference type="SMART" id="SM00100">
    <property type="entry name" value="cNMP"/>
    <property type="match status" value="1"/>
</dbReference>
<evidence type="ECO:0000259" key="5">
    <source>
        <dbReference type="PROSITE" id="PS51063"/>
    </source>
</evidence>
<dbReference type="PROSITE" id="PS50042">
    <property type="entry name" value="CNMP_BINDING_3"/>
    <property type="match status" value="1"/>
</dbReference>
<dbReference type="KEGG" id="meti:DK427_20340"/>
<keyword evidence="1" id="KW-0805">Transcription regulation</keyword>
<feature type="domain" description="HTH crp-type" evidence="5">
    <location>
        <begin position="149"/>
        <end position="222"/>
    </location>
</feature>
<dbReference type="InterPro" id="IPR014710">
    <property type="entry name" value="RmlC-like_jellyroll"/>
</dbReference>
<evidence type="ECO:0000256" key="3">
    <source>
        <dbReference type="ARBA" id="ARBA00023163"/>
    </source>
</evidence>
<keyword evidence="3" id="KW-0804">Transcription</keyword>
<keyword evidence="7" id="KW-1185">Reference proteome</keyword>
<dbReference type="Gene3D" id="1.10.10.10">
    <property type="entry name" value="Winged helix-like DNA-binding domain superfamily/Winged helix DNA-binding domain"/>
    <property type="match status" value="1"/>
</dbReference>
<dbReference type="GO" id="GO:0003677">
    <property type="term" value="F:DNA binding"/>
    <property type="evidence" value="ECO:0007669"/>
    <property type="project" value="UniProtKB-KW"/>
</dbReference>
<dbReference type="GO" id="GO:0005829">
    <property type="term" value="C:cytosol"/>
    <property type="evidence" value="ECO:0007669"/>
    <property type="project" value="TreeGrafter"/>
</dbReference>
<organism evidence="6 7">
    <name type="scientific">Methylobacterium radiodurans</name>
    <dbReference type="NCBI Taxonomy" id="2202828"/>
    <lineage>
        <taxon>Bacteria</taxon>
        <taxon>Pseudomonadati</taxon>
        <taxon>Pseudomonadota</taxon>
        <taxon>Alphaproteobacteria</taxon>
        <taxon>Hyphomicrobiales</taxon>
        <taxon>Methylobacteriaceae</taxon>
        <taxon>Methylobacterium</taxon>
    </lineage>
</organism>
<dbReference type="PANTHER" id="PTHR24567:SF28">
    <property type="entry name" value="LISTERIOLYSIN REGULATORY PROTEIN"/>
    <property type="match status" value="1"/>
</dbReference>
<evidence type="ECO:0000256" key="1">
    <source>
        <dbReference type="ARBA" id="ARBA00023015"/>
    </source>
</evidence>
<dbReference type="SMART" id="SM00419">
    <property type="entry name" value="HTH_CRP"/>
    <property type="match status" value="1"/>
</dbReference>
<dbReference type="InterPro" id="IPR018490">
    <property type="entry name" value="cNMP-bd_dom_sf"/>
</dbReference>
<dbReference type="InterPro" id="IPR036390">
    <property type="entry name" value="WH_DNA-bd_sf"/>
</dbReference>
<dbReference type="EMBL" id="CP029551">
    <property type="protein sequence ID" value="AWN37788.1"/>
    <property type="molecule type" value="Genomic_DNA"/>
</dbReference>
<dbReference type="AlphaFoldDB" id="A0A2U8VWH8"/>
<dbReference type="OrthoDB" id="3525895at2"/>
<evidence type="ECO:0000259" key="4">
    <source>
        <dbReference type="PROSITE" id="PS50042"/>
    </source>
</evidence>
<dbReference type="Proteomes" id="UP000246058">
    <property type="component" value="Chromosome"/>
</dbReference>
<dbReference type="Pfam" id="PF00027">
    <property type="entry name" value="cNMP_binding"/>
    <property type="match status" value="1"/>
</dbReference>
<keyword evidence="2" id="KW-0238">DNA-binding</keyword>
<proteinExistence type="predicted"/>